<keyword evidence="6" id="KW-0238">DNA-binding</keyword>
<evidence type="ECO:0000259" key="11">
    <source>
        <dbReference type="PROSITE" id="PS50157"/>
    </source>
</evidence>
<keyword evidence="5" id="KW-0805">Transcription regulation</keyword>
<dbReference type="PANTHER" id="PTHR16089:SF43">
    <property type="match status" value="1"/>
</dbReference>
<dbReference type="InterPro" id="IPR001005">
    <property type="entry name" value="SANT/Myb"/>
</dbReference>
<dbReference type="GeneID" id="115058899"/>
<dbReference type="OrthoDB" id="10258692at2759"/>
<keyword evidence="2" id="KW-0479">Metal-binding</keyword>
<feature type="region of interest" description="Disordered" evidence="10">
    <location>
        <begin position="960"/>
        <end position="980"/>
    </location>
</feature>
<feature type="compositionally biased region" description="Pro residues" evidence="10">
    <location>
        <begin position="522"/>
        <end position="537"/>
    </location>
</feature>
<keyword evidence="4" id="KW-0862">Zinc</keyword>
<evidence type="ECO:0000256" key="3">
    <source>
        <dbReference type="ARBA" id="ARBA00022771"/>
    </source>
</evidence>
<evidence type="ECO:0000259" key="13">
    <source>
        <dbReference type="PROSITE" id="PS51293"/>
    </source>
</evidence>
<feature type="region of interest" description="Disordered" evidence="10">
    <location>
        <begin position="377"/>
        <end position="440"/>
    </location>
</feature>
<reference evidence="14" key="1">
    <citation type="submission" date="2021-04" db="EMBL/GenBank/DDBJ databases">
        <authorList>
            <consortium name="Wellcome Sanger Institute Data Sharing"/>
        </authorList>
    </citation>
    <scope>NUCLEOTIDE SEQUENCE [LARGE SCALE GENOMIC DNA]</scope>
</reference>
<evidence type="ECO:0000256" key="7">
    <source>
        <dbReference type="ARBA" id="ARBA00023163"/>
    </source>
</evidence>
<feature type="region of interest" description="Disordered" evidence="10">
    <location>
        <begin position="797"/>
        <end position="816"/>
    </location>
</feature>
<dbReference type="PROSITE" id="PS51156">
    <property type="entry name" value="ELM2"/>
    <property type="match status" value="1"/>
</dbReference>
<feature type="compositionally biased region" description="Pro residues" evidence="10">
    <location>
        <begin position="408"/>
        <end position="419"/>
    </location>
</feature>
<dbReference type="InterPro" id="IPR000949">
    <property type="entry name" value="ELM2_dom"/>
</dbReference>
<dbReference type="InterPro" id="IPR051066">
    <property type="entry name" value="Trans_reg/Corepressor"/>
</dbReference>
<evidence type="ECO:0000313" key="14">
    <source>
        <dbReference type="Ensembl" id="ENSENLP00000008182.1"/>
    </source>
</evidence>
<keyword evidence="8" id="KW-0539">Nucleus</keyword>
<feature type="compositionally biased region" description="Low complexity" evidence="10">
    <location>
        <begin position="398"/>
        <end position="407"/>
    </location>
</feature>
<dbReference type="PROSITE" id="PS00028">
    <property type="entry name" value="ZINC_FINGER_C2H2_1"/>
    <property type="match status" value="1"/>
</dbReference>
<keyword evidence="15" id="KW-1185">Reference proteome</keyword>
<proteinExistence type="predicted"/>
<sequence length="1022" mass="111673">MNNRGRTYVKRKLSTKDWLSSQIQETFMDDHSSPQPFPNLQPHRHRSAFHLSMPTCQSPDASYPPVLDSLEQYGTRGEQSILTFPTSSTSSRGRRGSSGGNKDFHNTCANTLDGNANLGDHLDADSRLASYFTDPWYVGDKKDDVWEDGEHCQTIAEDFISKADCYSNENDVFYPMNCGTEDGHRRRLRTNYNSYAQVSCEAKSQPVYNREADVSRFTKQTSSHSRCAAGSFSDSSVDYCRTDSRVSDSYLGREEDYGSSCGSGEDHLPAAEVDGPWLSVSPSGQTGEGRWRGAEDTVSVAPGCQPLRSPTTINSGTYTQKLDSFSEAFLSQRKRTFPMISGGESSAQMWDFGGGRVENSGSVKSRHSCAFDSESYLPSSSSSSSAHPSLPSFPSPPTSSHFMSSVLSPPPTPLPPPSHSPSKMDSPKATGGTGHSVSQEGEPLGALQFFTSRLQSLPSAMLWKFSVLPHSFPHSLGDPSSNEGTLTSSHGADYGNINAPHDVHQSPELSLLTFPSHHSSRQPPPRPLCPVKSPPLHPSLHLSSSPSHSSAEKMAAYSRSHKVMNEPATVNQLQPEASPVYTGTPFSSVLHSSRVQKRDHYIPRPLLNPVRKGTGLYSSLSPLNHREDGTCRAEEEDGGVLQHVNVGPDFQAELPSCFIDGKESAVPREELLWKPLEELDQSANLQHKVEKLLSMCSSSCLPGGGSNTELALHCLHYCQGNTMATLEILLFSKPSPTGDYHYSGSDIWTATEKSLFSTALGIYGKDFSLIQKMVSTKTVSQCVEFYYLSKKLQDKKKKQKEEEYRDGELEQQKSTTPVCQPMEKQYGLAEAVPLPSLASFFPCKLCGKMFYKIKSRNAHMKIHRQPQEDWADRRLQHHLLTQRLALSHSTNLLPTSGTNVLPPQTPALTFPCAGLAGTPGSNCTVDNVLSSVTNSNTIAPSNASVRVPSNALTYGNTAASNSHVIPNTDTSDSNQRQPTSIIPFHQSWGSFGPGSNPAAFYCNTEGKGDTRTVGGKDPTNWQ</sequence>
<feature type="region of interest" description="Disordered" evidence="10">
    <location>
        <begin position="272"/>
        <end position="291"/>
    </location>
</feature>
<protein>
    <submittedName>
        <fullName evidence="14">Transcriptional-regulating factor 1-like</fullName>
    </submittedName>
</protein>
<dbReference type="SMART" id="SM00717">
    <property type="entry name" value="SANT"/>
    <property type="match status" value="1"/>
</dbReference>
<gene>
    <name evidence="14" type="primary">LOC115058899</name>
</gene>
<dbReference type="Gene3D" id="1.10.10.60">
    <property type="entry name" value="Homeodomain-like"/>
    <property type="match status" value="1"/>
</dbReference>
<feature type="domain" description="C2H2-type" evidence="11">
    <location>
        <begin position="841"/>
        <end position="868"/>
    </location>
</feature>
<keyword evidence="3 9" id="KW-0863">Zinc-finger</keyword>
<evidence type="ECO:0000256" key="10">
    <source>
        <dbReference type="SAM" id="MobiDB-lite"/>
    </source>
</evidence>
<comment type="subcellular location">
    <subcellularLocation>
        <location evidence="1">Nucleus</location>
    </subcellularLocation>
</comment>
<dbReference type="Ensembl" id="ENSENLT00000008556.1">
    <property type="protein sequence ID" value="ENSENLP00000008182.1"/>
    <property type="gene ID" value="ENSENLG00000003972.1"/>
</dbReference>
<evidence type="ECO:0000256" key="9">
    <source>
        <dbReference type="PROSITE-ProRule" id="PRU00042"/>
    </source>
</evidence>
<evidence type="ECO:0000259" key="12">
    <source>
        <dbReference type="PROSITE" id="PS51156"/>
    </source>
</evidence>
<name>A0A665TNT6_ECHNA</name>
<dbReference type="OMA" id="LPFHQSW"/>
<dbReference type="InterPro" id="IPR009057">
    <property type="entry name" value="Homeodomain-like_sf"/>
</dbReference>
<evidence type="ECO:0000256" key="8">
    <source>
        <dbReference type="ARBA" id="ARBA00023242"/>
    </source>
</evidence>
<dbReference type="InParanoid" id="A0A665TNT6"/>
<dbReference type="PROSITE" id="PS51293">
    <property type="entry name" value="SANT"/>
    <property type="match status" value="1"/>
</dbReference>
<evidence type="ECO:0000256" key="1">
    <source>
        <dbReference type="ARBA" id="ARBA00004123"/>
    </source>
</evidence>
<evidence type="ECO:0000256" key="6">
    <source>
        <dbReference type="ARBA" id="ARBA00023125"/>
    </source>
</evidence>
<dbReference type="InterPro" id="IPR017884">
    <property type="entry name" value="SANT_dom"/>
</dbReference>
<dbReference type="GO" id="GO:0008270">
    <property type="term" value="F:zinc ion binding"/>
    <property type="evidence" value="ECO:0007669"/>
    <property type="project" value="UniProtKB-KW"/>
</dbReference>
<dbReference type="SMART" id="SM01189">
    <property type="entry name" value="ELM2"/>
    <property type="match status" value="1"/>
</dbReference>
<feature type="domain" description="ELM2" evidence="12">
    <location>
        <begin position="642"/>
        <end position="733"/>
    </location>
</feature>
<dbReference type="RefSeq" id="XP_029382311.1">
    <property type="nucleotide sequence ID" value="XM_029526451.1"/>
</dbReference>
<dbReference type="SUPFAM" id="SSF46689">
    <property type="entry name" value="Homeodomain-like"/>
    <property type="match status" value="1"/>
</dbReference>
<dbReference type="Pfam" id="PF01448">
    <property type="entry name" value="ELM2"/>
    <property type="match status" value="1"/>
</dbReference>
<accession>A0A665TNT6</accession>
<dbReference type="PANTHER" id="PTHR16089">
    <property type="entry name" value="REST COREPRESSOR COREST PROTEIN-RELATED"/>
    <property type="match status" value="1"/>
</dbReference>
<feature type="compositionally biased region" description="Low complexity" evidence="10">
    <location>
        <begin position="377"/>
        <end position="390"/>
    </location>
</feature>
<feature type="domain" description="SANT" evidence="13">
    <location>
        <begin position="743"/>
        <end position="794"/>
    </location>
</feature>
<evidence type="ECO:0000256" key="2">
    <source>
        <dbReference type="ARBA" id="ARBA00022723"/>
    </source>
</evidence>
<dbReference type="GO" id="GO:0003677">
    <property type="term" value="F:DNA binding"/>
    <property type="evidence" value="ECO:0007669"/>
    <property type="project" value="UniProtKB-KW"/>
</dbReference>
<reference evidence="14" key="3">
    <citation type="submission" date="2025-09" db="UniProtKB">
        <authorList>
            <consortium name="Ensembl"/>
        </authorList>
    </citation>
    <scope>IDENTIFICATION</scope>
</reference>
<dbReference type="GO" id="GO:0006357">
    <property type="term" value="P:regulation of transcription by RNA polymerase II"/>
    <property type="evidence" value="ECO:0007669"/>
    <property type="project" value="TreeGrafter"/>
</dbReference>
<feature type="region of interest" description="Disordered" evidence="10">
    <location>
        <begin position="82"/>
        <end position="102"/>
    </location>
</feature>
<evidence type="ECO:0000256" key="5">
    <source>
        <dbReference type="ARBA" id="ARBA00023015"/>
    </source>
</evidence>
<feature type="compositionally biased region" description="Low complexity" evidence="10">
    <location>
        <begin position="538"/>
        <end position="549"/>
    </location>
</feature>
<dbReference type="Proteomes" id="UP000472264">
    <property type="component" value="Chromosome 18"/>
</dbReference>
<feature type="compositionally biased region" description="Basic and acidic residues" evidence="10">
    <location>
        <begin position="799"/>
        <end position="811"/>
    </location>
</feature>
<dbReference type="GO" id="GO:0005667">
    <property type="term" value="C:transcription regulator complex"/>
    <property type="evidence" value="ECO:0007669"/>
    <property type="project" value="TreeGrafter"/>
</dbReference>
<dbReference type="Pfam" id="PF00249">
    <property type="entry name" value="Myb_DNA-binding"/>
    <property type="match status" value="1"/>
</dbReference>
<dbReference type="AlphaFoldDB" id="A0A665TNT6"/>
<reference evidence="14" key="2">
    <citation type="submission" date="2025-08" db="UniProtKB">
        <authorList>
            <consortium name="Ensembl"/>
        </authorList>
    </citation>
    <scope>IDENTIFICATION</scope>
</reference>
<evidence type="ECO:0000256" key="4">
    <source>
        <dbReference type="ARBA" id="ARBA00022833"/>
    </source>
</evidence>
<feature type="region of interest" description="Disordered" evidence="10">
    <location>
        <begin position="476"/>
        <end position="558"/>
    </location>
</feature>
<organism evidence="14 15">
    <name type="scientific">Echeneis naucrates</name>
    <name type="common">Live sharksucker</name>
    <dbReference type="NCBI Taxonomy" id="173247"/>
    <lineage>
        <taxon>Eukaryota</taxon>
        <taxon>Metazoa</taxon>
        <taxon>Chordata</taxon>
        <taxon>Craniata</taxon>
        <taxon>Vertebrata</taxon>
        <taxon>Euteleostomi</taxon>
        <taxon>Actinopterygii</taxon>
        <taxon>Neopterygii</taxon>
        <taxon>Teleostei</taxon>
        <taxon>Neoteleostei</taxon>
        <taxon>Acanthomorphata</taxon>
        <taxon>Carangaria</taxon>
        <taxon>Carangiformes</taxon>
        <taxon>Echeneidae</taxon>
        <taxon>Echeneis</taxon>
    </lineage>
</organism>
<dbReference type="FunFam" id="1.10.10.60:FF:000012">
    <property type="entry name" value="Metastasis-associated 1 family, member 3"/>
    <property type="match status" value="1"/>
</dbReference>
<dbReference type="GO" id="GO:0003714">
    <property type="term" value="F:transcription corepressor activity"/>
    <property type="evidence" value="ECO:0007669"/>
    <property type="project" value="TreeGrafter"/>
</dbReference>
<dbReference type="GO" id="GO:0000118">
    <property type="term" value="C:histone deacetylase complex"/>
    <property type="evidence" value="ECO:0007669"/>
    <property type="project" value="TreeGrafter"/>
</dbReference>
<evidence type="ECO:0000313" key="15">
    <source>
        <dbReference type="Proteomes" id="UP000472264"/>
    </source>
</evidence>
<feature type="compositionally biased region" description="Polar residues" evidence="10">
    <location>
        <begin position="478"/>
        <end position="490"/>
    </location>
</feature>
<keyword evidence="7" id="KW-0804">Transcription</keyword>
<dbReference type="PROSITE" id="PS50157">
    <property type="entry name" value="ZINC_FINGER_C2H2_2"/>
    <property type="match status" value="1"/>
</dbReference>
<dbReference type="InterPro" id="IPR013087">
    <property type="entry name" value="Znf_C2H2_type"/>
</dbReference>